<gene>
    <name evidence="22" type="ORF">KGF56_004484</name>
</gene>
<evidence type="ECO:0000256" key="18">
    <source>
        <dbReference type="ARBA" id="ARBA00047915"/>
    </source>
</evidence>
<dbReference type="Proteomes" id="UP001202479">
    <property type="component" value="Unassembled WGS sequence"/>
</dbReference>
<dbReference type="CDD" id="cd15517">
    <property type="entry name" value="PHD_TCF19_like"/>
    <property type="match status" value="1"/>
</dbReference>
<evidence type="ECO:0000256" key="11">
    <source>
        <dbReference type="ARBA" id="ARBA00022964"/>
    </source>
</evidence>
<comment type="catalytic activity">
    <reaction evidence="18">
        <text>N(6),N(6)-dimethyl-L-lysyl(36)-[histone H3] + 2 2-oxoglutarate + 2 O2 = L-lysyl(36)-[histone H3] + 2 formaldehyde + 2 succinate + 2 CO2</text>
        <dbReference type="Rhea" id="RHEA:42032"/>
        <dbReference type="Rhea" id="RHEA-COMP:9785"/>
        <dbReference type="Rhea" id="RHEA-COMP:9787"/>
        <dbReference type="ChEBI" id="CHEBI:15379"/>
        <dbReference type="ChEBI" id="CHEBI:16526"/>
        <dbReference type="ChEBI" id="CHEBI:16810"/>
        <dbReference type="ChEBI" id="CHEBI:16842"/>
        <dbReference type="ChEBI" id="CHEBI:29969"/>
        <dbReference type="ChEBI" id="CHEBI:30031"/>
        <dbReference type="ChEBI" id="CHEBI:61976"/>
        <dbReference type="EC" id="1.14.11.27"/>
    </reaction>
</comment>
<evidence type="ECO:0000259" key="21">
    <source>
        <dbReference type="PROSITE" id="PS51184"/>
    </source>
</evidence>
<dbReference type="PROSITE" id="PS01359">
    <property type="entry name" value="ZF_PHD_1"/>
    <property type="match status" value="1"/>
</dbReference>
<dbReference type="InterPro" id="IPR041070">
    <property type="entry name" value="JHD"/>
</dbReference>
<organism evidence="22 23">
    <name type="scientific">Candida oxycetoniae</name>
    <dbReference type="NCBI Taxonomy" id="497107"/>
    <lineage>
        <taxon>Eukaryota</taxon>
        <taxon>Fungi</taxon>
        <taxon>Dikarya</taxon>
        <taxon>Ascomycota</taxon>
        <taxon>Saccharomycotina</taxon>
        <taxon>Pichiomycetes</taxon>
        <taxon>Debaryomycetaceae</taxon>
        <taxon>Candida/Lodderomyces clade</taxon>
        <taxon>Candida</taxon>
    </lineage>
</organism>
<dbReference type="Pfam" id="PF13621">
    <property type="entry name" value="Cupin_8"/>
    <property type="match status" value="1"/>
</dbReference>
<dbReference type="GO" id="GO:0005634">
    <property type="term" value="C:nucleus"/>
    <property type="evidence" value="ECO:0007669"/>
    <property type="project" value="UniProtKB-SubCell"/>
</dbReference>
<keyword evidence="16" id="KW-0539">Nucleus</keyword>
<dbReference type="PROSITE" id="PS50016">
    <property type="entry name" value="ZF_PHD_2"/>
    <property type="match status" value="1"/>
</dbReference>
<dbReference type="InterPro" id="IPR019787">
    <property type="entry name" value="Znf_PHD-finger"/>
</dbReference>
<dbReference type="GO" id="GO:0008270">
    <property type="term" value="F:zinc ion binding"/>
    <property type="evidence" value="ECO:0007669"/>
    <property type="project" value="UniProtKB-KW"/>
</dbReference>
<keyword evidence="10" id="KW-0156">Chromatin regulator</keyword>
<evidence type="ECO:0000256" key="16">
    <source>
        <dbReference type="ARBA" id="ARBA00023242"/>
    </source>
</evidence>
<evidence type="ECO:0000256" key="8">
    <source>
        <dbReference type="ARBA" id="ARBA00022771"/>
    </source>
</evidence>
<feature type="domain" description="JmjC" evidence="21">
    <location>
        <begin position="218"/>
        <end position="384"/>
    </location>
</feature>
<dbReference type="PANTHER" id="PTHR23123">
    <property type="entry name" value="PHD/F-BOX CONTAINING PROTEIN"/>
    <property type="match status" value="1"/>
</dbReference>
<dbReference type="InterPro" id="IPR011011">
    <property type="entry name" value="Znf_FYVE_PHD"/>
</dbReference>
<accession>A0AAI9STM3</accession>
<dbReference type="RefSeq" id="XP_049178557.1">
    <property type="nucleotide sequence ID" value="XM_049325929.1"/>
</dbReference>
<keyword evidence="7" id="KW-0479">Metal-binding</keyword>
<evidence type="ECO:0000256" key="6">
    <source>
        <dbReference type="ARBA" id="ARBA00015153"/>
    </source>
</evidence>
<feature type="domain" description="PHD-type" evidence="20">
    <location>
        <begin position="8"/>
        <end position="69"/>
    </location>
</feature>
<keyword evidence="11" id="KW-0223">Dioxygenase</keyword>
<evidence type="ECO:0000256" key="3">
    <source>
        <dbReference type="ARBA" id="ARBA00004123"/>
    </source>
</evidence>
<comment type="function">
    <text evidence="2">Histone demethylase that specifically demethylates 'Lys-36' of histone H3, thereby playing a central role in histone code.</text>
</comment>
<evidence type="ECO:0000259" key="20">
    <source>
        <dbReference type="PROSITE" id="PS50016"/>
    </source>
</evidence>
<evidence type="ECO:0000256" key="9">
    <source>
        <dbReference type="ARBA" id="ARBA00022833"/>
    </source>
</evidence>
<evidence type="ECO:0000256" key="19">
    <source>
        <dbReference type="PROSITE-ProRule" id="PRU00146"/>
    </source>
</evidence>
<evidence type="ECO:0000313" key="22">
    <source>
        <dbReference type="EMBL" id="KAI3402810.2"/>
    </source>
</evidence>
<keyword evidence="8 19" id="KW-0863">Zinc-finger</keyword>
<dbReference type="InterPro" id="IPR001965">
    <property type="entry name" value="Znf_PHD"/>
</dbReference>
<reference evidence="22" key="1">
    <citation type="journal article" date="2022" name="DNA Res.">
        <title>Genome analysis of five recently described species of the CUG-Ser clade uncovers Candida theae as a new hybrid lineage with pathogenic potential in the Candida parapsilosis species complex.</title>
        <authorList>
            <person name="Mixao V."/>
            <person name="Del Olmo V."/>
            <person name="Hegedusova E."/>
            <person name="Saus E."/>
            <person name="Pryszcz L."/>
            <person name="Cillingova A."/>
            <person name="Nosek J."/>
            <person name="Gabaldon T."/>
        </authorList>
    </citation>
    <scope>NUCLEOTIDE SEQUENCE</scope>
    <source>
        <strain evidence="22">CBS 10844</strain>
    </source>
</reference>
<evidence type="ECO:0000256" key="1">
    <source>
        <dbReference type="ARBA" id="ARBA00001954"/>
    </source>
</evidence>
<comment type="cofactor">
    <cofactor evidence="1">
        <name>Fe(2+)</name>
        <dbReference type="ChEBI" id="CHEBI:29033"/>
    </cofactor>
</comment>
<evidence type="ECO:0000256" key="5">
    <source>
        <dbReference type="ARBA" id="ARBA00013246"/>
    </source>
</evidence>
<comment type="caution">
    <text evidence="22">The sequence shown here is derived from an EMBL/GenBank/DDBJ whole genome shotgun (WGS) entry which is preliminary data.</text>
</comment>
<keyword evidence="14" id="KW-0805">Transcription regulation</keyword>
<dbReference type="GeneID" id="73382099"/>
<evidence type="ECO:0000256" key="15">
    <source>
        <dbReference type="ARBA" id="ARBA00023163"/>
    </source>
</evidence>
<evidence type="ECO:0000256" key="2">
    <source>
        <dbReference type="ARBA" id="ARBA00003909"/>
    </source>
</evidence>
<dbReference type="InterPro" id="IPR041667">
    <property type="entry name" value="Cupin_8"/>
</dbReference>
<evidence type="ECO:0000256" key="4">
    <source>
        <dbReference type="ARBA" id="ARBA00008037"/>
    </source>
</evidence>
<evidence type="ECO:0000256" key="10">
    <source>
        <dbReference type="ARBA" id="ARBA00022853"/>
    </source>
</evidence>
<dbReference type="SMART" id="SM00249">
    <property type="entry name" value="PHD"/>
    <property type="match status" value="1"/>
</dbReference>
<evidence type="ECO:0000313" key="23">
    <source>
        <dbReference type="Proteomes" id="UP001202479"/>
    </source>
</evidence>
<dbReference type="SMART" id="SM00558">
    <property type="entry name" value="JmjC"/>
    <property type="match status" value="1"/>
</dbReference>
<proteinExistence type="inferred from homology"/>
<evidence type="ECO:0000256" key="12">
    <source>
        <dbReference type="ARBA" id="ARBA00023002"/>
    </source>
</evidence>
<keyword evidence="9" id="KW-0862">Zinc</keyword>
<keyword evidence="13" id="KW-0408">Iron</keyword>
<dbReference type="EC" id="1.14.11.27" evidence="5"/>
<dbReference type="SUPFAM" id="SSF57903">
    <property type="entry name" value="FYVE/PHD zinc finger"/>
    <property type="match status" value="1"/>
</dbReference>
<dbReference type="SUPFAM" id="SSF51197">
    <property type="entry name" value="Clavaminate synthase-like"/>
    <property type="match status" value="1"/>
</dbReference>
<dbReference type="PROSITE" id="PS51184">
    <property type="entry name" value="JMJC"/>
    <property type="match status" value="1"/>
</dbReference>
<dbReference type="GO" id="GO:0140680">
    <property type="term" value="F:histone H3K36me/H3K36me2 demethylase activity"/>
    <property type="evidence" value="ECO:0007669"/>
    <property type="project" value="UniProtKB-EC"/>
</dbReference>
<dbReference type="InterPro" id="IPR003347">
    <property type="entry name" value="JmjC_dom"/>
</dbReference>
<dbReference type="InterPro" id="IPR019786">
    <property type="entry name" value="Zinc_finger_PHD-type_CS"/>
</dbReference>
<sequence>MHSMARSTDICPLCVASENGLLDGGDEDGEVTWIQCTKCNQWFHIKCLKIPDYEIGNFVSYHCSKCSQTQGPSVLKRKSKRSRISIDYVALNEGETIAIDKSSHFQLSNFLEFKGSPDISIQDHLTKADVINSKILKPVLIPQADLSVVGMELPLNREDLTVDFITQCCGEDMPVEVMDVISQQSVSPAWKLNQWRKYFNTDPQYRDRIRNVISLEISKVAKLGTGFKRPQMVRDMDIVDKVWDPNDDQERSKVTKYCLMSVKDCYTDFHIDFGGTSVYYTVLKGCKTFLMFPPSDINLELYTSWCLEPKQNFIWFPEYSVIKNKKRVFPSGGFKITLQPGDLFIIPSGWIHSVHTPQDSVVYGGNYLTLKDMTMQLKIYDVETKTKVPAKFRFPMFNKVIWLSAAYYYAHEQELLEDAGSKEVALQVLNSWIKHLERHHELSKSNQVAKRSIPKQVGNPSEFICQLQVWKDKL</sequence>
<name>A0AAI9STM3_9ASCO</name>
<dbReference type="AlphaFoldDB" id="A0AAI9STM3"/>
<dbReference type="Pfam" id="PF17811">
    <property type="entry name" value="JHD"/>
    <property type="match status" value="1"/>
</dbReference>
<dbReference type="InterPro" id="IPR050690">
    <property type="entry name" value="JHDM1_Histone_Demethylase"/>
</dbReference>
<keyword evidence="23" id="KW-1185">Reference proteome</keyword>
<evidence type="ECO:0000256" key="7">
    <source>
        <dbReference type="ARBA" id="ARBA00022723"/>
    </source>
</evidence>
<comment type="similarity">
    <text evidence="4">Belongs to the JHDM1 histone demethylase family.</text>
</comment>
<evidence type="ECO:0000256" key="14">
    <source>
        <dbReference type="ARBA" id="ARBA00023015"/>
    </source>
</evidence>
<evidence type="ECO:0000256" key="13">
    <source>
        <dbReference type="ARBA" id="ARBA00023004"/>
    </source>
</evidence>
<protein>
    <recommendedName>
        <fullName evidence="6">JmjC domain-containing histone demethylation protein 1</fullName>
        <ecNumber evidence="5">1.14.11.27</ecNumber>
    </recommendedName>
    <alternativeName>
        <fullName evidence="17">[Histone-H3]-lysine-36 demethylase 1</fullName>
    </alternativeName>
</protein>
<dbReference type="Gene3D" id="2.60.120.650">
    <property type="entry name" value="Cupin"/>
    <property type="match status" value="1"/>
</dbReference>
<dbReference type="EMBL" id="JAHUZD010000141">
    <property type="protein sequence ID" value="KAI3402810.2"/>
    <property type="molecule type" value="Genomic_DNA"/>
</dbReference>
<keyword evidence="15" id="KW-0804">Transcription</keyword>
<comment type="subcellular location">
    <subcellularLocation>
        <location evidence="3">Nucleus</location>
    </subcellularLocation>
</comment>
<evidence type="ECO:0000256" key="17">
    <source>
        <dbReference type="ARBA" id="ARBA00031083"/>
    </source>
</evidence>
<keyword evidence="12" id="KW-0560">Oxidoreductase</keyword>
<dbReference type="Pfam" id="PF00628">
    <property type="entry name" value="PHD"/>
    <property type="match status" value="1"/>
</dbReference>